<dbReference type="AlphaFoldDB" id="A0A8J5GJ24"/>
<proteinExistence type="predicted"/>
<dbReference type="EMBL" id="JACMSC010000009">
    <property type="protein sequence ID" value="KAG6508676.1"/>
    <property type="molecule type" value="Genomic_DNA"/>
</dbReference>
<accession>A0A8J5GJ24</accession>
<organism evidence="2 3">
    <name type="scientific">Zingiber officinale</name>
    <name type="common">Ginger</name>
    <name type="synonym">Amomum zingiber</name>
    <dbReference type="NCBI Taxonomy" id="94328"/>
    <lineage>
        <taxon>Eukaryota</taxon>
        <taxon>Viridiplantae</taxon>
        <taxon>Streptophyta</taxon>
        <taxon>Embryophyta</taxon>
        <taxon>Tracheophyta</taxon>
        <taxon>Spermatophyta</taxon>
        <taxon>Magnoliopsida</taxon>
        <taxon>Liliopsida</taxon>
        <taxon>Zingiberales</taxon>
        <taxon>Zingiberaceae</taxon>
        <taxon>Zingiber</taxon>
    </lineage>
</organism>
<evidence type="ECO:0000256" key="1">
    <source>
        <dbReference type="SAM" id="MobiDB-lite"/>
    </source>
</evidence>
<dbReference type="Gene3D" id="1.20.1050.10">
    <property type="match status" value="1"/>
</dbReference>
<protein>
    <submittedName>
        <fullName evidence="2">Uncharacterized protein</fullName>
    </submittedName>
</protein>
<keyword evidence="3" id="KW-1185">Reference proteome</keyword>
<evidence type="ECO:0000313" key="2">
    <source>
        <dbReference type="EMBL" id="KAG6508676.1"/>
    </source>
</evidence>
<comment type="caution">
    <text evidence="2">The sequence shown here is derived from an EMBL/GenBank/DDBJ whole genome shotgun (WGS) entry which is preliminary data.</text>
</comment>
<gene>
    <name evidence="2" type="ORF">ZIOFF_034056</name>
</gene>
<dbReference type="Proteomes" id="UP000734854">
    <property type="component" value="Unassembled WGS sequence"/>
</dbReference>
<feature type="region of interest" description="Disordered" evidence="1">
    <location>
        <begin position="121"/>
        <end position="140"/>
    </location>
</feature>
<evidence type="ECO:0000313" key="3">
    <source>
        <dbReference type="Proteomes" id="UP000734854"/>
    </source>
</evidence>
<sequence>MAAAEEEGRPEWLVYGLAARGTMEAQQYDPAIRPIFFQTLALPLVFGGSPDDPVVAASLEKLGAMLGVTSGGGVPRWRLPQLRRHLPRSLHALRDQAHPSWGRALRGEAAHEGVVGEVSGTAGVQKGGRRHGAVAELTRA</sequence>
<reference evidence="2 3" key="1">
    <citation type="submission" date="2020-08" db="EMBL/GenBank/DDBJ databases">
        <title>Plant Genome Project.</title>
        <authorList>
            <person name="Zhang R.-G."/>
        </authorList>
    </citation>
    <scope>NUCLEOTIDE SEQUENCE [LARGE SCALE GENOMIC DNA]</scope>
    <source>
        <tissue evidence="2">Rhizome</tissue>
    </source>
</reference>
<name>A0A8J5GJ24_ZINOF</name>